<keyword evidence="5 8" id="KW-0371">Homeobox</keyword>
<dbReference type="PROSITE" id="PS50071">
    <property type="entry name" value="HOMEOBOX_2"/>
    <property type="match status" value="1"/>
</dbReference>
<dbReference type="InterPro" id="IPR001356">
    <property type="entry name" value="HD"/>
</dbReference>
<dbReference type="GO" id="GO:0000122">
    <property type="term" value="P:negative regulation of transcription by RNA polymerase II"/>
    <property type="evidence" value="ECO:0007669"/>
    <property type="project" value="TreeGrafter"/>
</dbReference>
<dbReference type="WBParaSite" id="jg5232">
    <property type="protein sequence ID" value="jg5232"/>
    <property type="gene ID" value="jg5232"/>
</dbReference>
<evidence type="ECO:0000313" key="13">
    <source>
        <dbReference type="WBParaSite" id="jg5232"/>
    </source>
</evidence>
<dbReference type="Pfam" id="PF00046">
    <property type="entry name" value="Homeodomain"/>
    <property type="match status" value="1"/>
</dbReference>
<dbReference type="InterPro" id="IPR009057">
    <property type="entry name" value="Homeodomain-like_sf"/>
</dbReference>
<evidence type="ECO:0000256" key="1">
    <source>
        <dbReference type="ARBA" id="ARBA00004123"/>
    </source>
</evidence>
<dbReference type="GO" id="GO:0005634">
    <property type="term" value="C:nucleus"/>
    <property type="evidence" value="ECO:0007669"/>
    <property type="project" value="UniProtKB-SubCell"/>
</dbReference>
<dbReference type="SUPFAM" id="SSF46689">
    <property type="entry name" value="Homeodomain-like"/>
    <property type="match status" value="1"/>
</dbReference>
<keyword evidence="4 8" id="KW-0238">DNA-binding</keyword>
<evidence type="ECO:0000256" key="6">
    <source>
        <dbReference type="ARBA" id="ARBA00023163"/>
    </source>
</evidence>
<keyword evidence="3" id="KW-0805">Transcription regulation</keyword>
<organism evidence="12 13">
    <name type="scientific">Ditylenchus dipsaci</name>
    <dbReference type="NCBI Taxonomy" id="166011"/>
    <lineage>
        <taxon>Eukaryota</taxon>
        <taxon>Metazoa</taxon>
        <taxon>Ecdysozoa</taxon>
        <taxon>Nematoda</taxon>
        <taxon>Chromadorea</taxon>
        <taxon>Rhabditida</taxon>
        <taxon>Tylenchina</taxon>
        <taxon>Tylenchomorpha</taxon>
        <taxon>Sphaerularioidea</taxon>
        <taxon>Anguinidae</taxon>
        <taxon>Anguininae</taxon>
        <taxon>Ditylenchus</taxon>
    </lineage>
</organism>
<dbReference type="PROSITE" id="PS00027">
    <property type="entry name" value="HOMEOBOX_1"/>
    <property type="match status" value="1"/>
</dbReference>
<dbReference type="GO" id="GO:0009952">
    <property type="term" value="P:anterior/posterior pattern specification"/>
    <property type="evidence" value="ECO:0007669"/>
    <property type="project" value="TreeGrafter"/>
</dbReference>
<dbReference type="PROSITE" id="PS00032">
    <property type="entry name" value="ANTENNAPEDIA"/>
    <property type="match status" value="1"/>
</dbReference>
<dbReference type="InterPro" id="IPR020479">
    <property type="entry name" value="HD_metazoa"/>
</dbReference>
<dbReference type="GO" id="GO:0000981">
    <property type="term" value="F:DNA-binding transcription factor activity, RNA polymerase II-specific"/>
    <property type="evidence" value="ECO:0007669"/>
    <property type="project" value="InterPro"/>
</dbReference>
<dbReference type="SMART" id="SM00389">
    <property type="entry name" value="HOX"/>
    <property type="match status" value="1"/>
</dbReference>
<name>A0A915ECJ6_9BILA</name>
<proteinExistence type="predicted"/>
<dbReference type="Proteomes" id="UP000887574">
    <property type="component" value="Unplaced"/>
</dbReference>
<dbReference type="AlphaFoldDB" id="A0A915ECJ6"/>
<protein>
    <submittedName>
        <fullName evidence="13">Homeobox domain-containing protein</fullName>
    </submittedName>
</protein>
<dbReference type="InterPro" id="IPR017970">
    <property type="entry name" value="Homeobox_CS"/>
</dbReference>
<evidence type="ECO:0000313" key="12">
    <source>
        <dbReference type="Proteomes" id="UP000887574"/>
    </source>
</evidence>
<evidence type="ECO:0000259" key="11">
    <source>
        <dbReference type="PROSITE" id="PS50071"/>
    </source>
</evidence>
<reference evidence="13" key="1">
    <citation type="submission" date="2022-11" db="UniProtKB">
        <authorList>
            <consortium name="WormBaseParasite"/>
        </authorList>
    </citation>
    <scope>IDENTIFICATION</scope>
</reference>
<dbReference type="GO" id="GO:0048337">
    <property type="term" value="P:positive regulation of mesodermal cell fate specification"/>
    <property type="evidence" value="ECO:0007669"/>
    <property type="project" value="UniProtKB-ARBA"/>
</dbReference>
<dbReference type="PANTHER" id="PTHR45659">
    <property type="entry name" value="HOMEOBOX PROTEIN HOX"/>
    <property type="match status" value="1"/>
</dbReference>
<dbReference type="InterPro" id="IPR001827">
    <property type="entry name" value="Homeobox_Antennapedia_CS"/>
</dbReference>
<feature type="region of interest" description="Disordered" evidence="10">
    <location>
        <begin position="201"/>
        <end position="234"/>
    </location>
</feature>
<feature type="compositionally biased region" description="Low complexity" evidence="10">
    <location>
        <begin position="46"/>
        <end position="59"/>
    </location>
</feature>
<keyword evidence="7 8" id="KW-0539">Nucleus</keyword>
<dbReference type="Gene3D" id="1.10.10.60">
    <property type="entry name" value="Homeodomain-like"/>
    <property type="match status" value="1"/>
</dbReference>
<dbReference type="PRINTS" id="PR00024">
    <property type="entry name" value="HOMEOBOX"/>
</dbReference>
<comment type="subcellular location">
    <subcellularLocation>
        <location evidence="1 8 9">Nucleus</location>
    </subcellularLocation>
</comment>
<dbReference type="CDD" id="cd00086">
    <property type="entry name" value="homeodomain"/>
    <property type="match status" value="1"/>
</dbReference>
<evidence type="ECO:0000256" key="4">
    <source>
        <dbReference type="ARBA" id="ARBA00023125"/>
    </source>
</evidence>
<keyword evidence="6" id="KW-0804">Transcription</keyword>
<feature type="DNA-binding region" description="Homeobox" evidence="8">
    <location>
        <begin position="151"/>
        <end position="210"/>
    </location>
</feature>
<evidence type="ECO:0000256" key="8">
    <source>
        <dbReference type="PROSITE-ProRule" id="PRU00108"/>
    </source>
</evidence>
<dbReference type="PANTHER" id="PTHR45659:SF4">
    <property type="entry name" value="HOMEOBOX PROTEIN ABDOMINAL-A"/>
    <property type="match status" value="1"/>
</dbReference>
<evidence type="ECO:0000256" key="5">
    <source>
        <dbReference type="ARBA" id="ARBA00023155"/>
    </source>
</evidence>
<accession>A0A915ECJ6</accession>
<dbReference type="InterPro" id="IPR050296">
    <property type="entry name" value="Antp_homeobox"/>
</dbReference>
<evidence type="ECO:0000256" key="3">
    <source>
        <dbReference type="ARBA" id="ARBA00023015"/>
    </source>
</evidence>
<sequence length="234" mass="25610">MYPSSAAAAVAADTMAAVAQAGLGAYWTPCSTAANNSHGQHHHGKPSSSSSSLHPFYGGSQDVSNGANAPSFLYPTQDYMKNMIGAAAAQWVTESTNTFSNYNGFPQASTSSTHFPTLSQKCGSGGTTGPMGTQPVFPWMKMNGIGKGSDTKRTRQTYSRNQTLELEKEFRYNAYLTRKRRQEISETLQLTERQVKIWFQNRRMKAKKEHKSDGIPSNESDVEEDGTGDDNMRS</sequence>
<dbReference type="GO" id="GO:0000978">
    <property type="term" value="F:RNA polymerase II cis-regulatory region sequence-specific DNA binding"/>
    <property type="evidence" value="ECO:0007669"/>
    <property type="project" value="TreeGrafter"/>
</dbReference>
<keyword evidence="2" id="KW-0217">Developmental protein</keyword>
<evidence type="ECO:0000256" key="9">
    <source>
        <dbReference type="RuleBase" id="RU000682"/>
    </source>
</evidence>
<dbReference type="FunFam" id="1.10.10.60:FF:000398">
    <property type="entry name" value="Homeobox protein lin-39"/>
    <property type="match status" value="1"/>
</dbReference>
<feature type="region of interest" description="Disordered" evidence="10">
    <location>
        <begin position="35"/>
        <end position="59"/>
    </location>
</feature>
<evidence type="ECO:0000256" key="7">
    <source>
        <dbReference type="ARBA" id="ARBA00023242"/>
    </source>
</evidence>
<evidence type="ECO:0000256" key="2">
    <source>
        <dbReference type="ARBA" id="ARBA00022473"/>
    </source>
</evidence>
<dbReference type="GO" id="GO:0045893">
    <property type="term" value="P:positive regulation of DNA-templated transcription"/>
    <property type="evidence" value="ECO:0007669"/>
    <property type="project" value="UniProtKB-ARBA"/>
</dbReference>
<evidence type="ECO:0000256" key="10">
    <source>
        <dbReference type="SAM" id="MobiDB-lite"/>
    </source>
</evidence>
<feature type="domain" description="Homeobox" evidence="11">
    <location>
        <begin position="149"/>
        <end position="209"/>
    </location>
</feature>
<keyword evidence="12" id="KW-1185">Reference proteome</keyword>